<reference evidence="1" key="2">
    <citation type="journal article" date="2017" name="Sci. Rep.">
        <title>Characterization of a new member of Iridoviridae, Shrimp hemocyte iridescent virus (SHIV), found in white leg shrimp (Litopenaeus vannamei).</title>
        <authorList>
            <person name="Qiu L."/>
            <person name="Chen M.M."/>
            <person name="Wan X.Y."/>
            <person name="Li C."/>
            <person name="Zhang Q.L."/>
            <person name="Wang R.Y."/>
            <person name="Cheng D.Y."/>
            <person name="Dong X."/>
            <person name="Yang B."/>
            <person name="Wang X.H."/>
            <person name="Xiang J.H."/>
            <person name="Huang J."/>
        </authorList>
    </citation>
    <scope>NUCLEOTIDE SEQUENCE [LARGE SCALE GENOMIC DNA]</scope>
    <source>
        <strain evidence="1">20141215</strain>
    </source>
</reference>
<name>A0A291B0S4_9VIRU</name>
<sequence length="173" mass="20074">MNNFETIKKNIKLMMTRRGCIVKNFVESEDFFPKYIVENENGETVFVYFIEKSDNVIKITTSLLKNIMAASKNIVNIVIVHNTVLTPDAKNCIQKGVDLYNFQTFTYDEMSFDYFEILPEDPQIKILDSKIPNWNKLPILLYTDPLARYMNAKPGDILQGKFGDDLITLRRCV</sequence>
<keyword evidence="1" id="KW-0804">Transcription</keyword>
<dbReference type="EMBL" id="MF599468">
    <property type="protein sequence ID" value="ATE87095.1"/>
    <property type="molecule type" value="Genomic_DNA"/>
</dbReference>
<dbReference type="InterPro" id="IPR035913">
    <property type="entry name" value="RPB5-like_sf"/>
</dbReference>
<dbReference type="SUPFAM" id="SSF53036">
    <property type="entry name" value="Eukaryotic RPB5 N-terminal domain"/>
    <property type="match status" value="1"/>
</dbReference>
<dbReference type="SUPFAM" id="SSF55287">
    <property type="entry name" value="RPB5-like RNA polymerase subunit"/>
    <property type="match status" value="1"/>
</dbReference>
<dbReference type="GO" id="GO:0003677">
    <property type="term" value="F:DNA binding"/>
    <property type="evidence" value="ECO:0007669"/>
    <property type="project" value="InterPro"/>
</dbReference>
<dbReference type="GO" id="GO:0003899">
    <property type="term" value="F:DNA-directed RNA polymerase activity"/>
    <property type="evidence" value="ECO:0007669"/>
    <property type="project" value="InterPro"/>
</dbReference>
<dbReference type="Proteomes" id="UP000297192">
    <property type="component" value="Segment"/>
</dbReference>
<keyword evidence="1" id="KW-0240">DNA-directed RNA polymerase</keyword>
<dbReference type="KEGG" id="vg:65099858"/>
<dbReference type="GO" id="GO:0000428">
    <property type="term" value="C:DNA-directed RNA polymerase complex"/>
    <property type="evidence" value="ECO:0007669"/>
    <property type="project" value="UniProtKB-KW"/>
</dbReference>
<organism evidence="1">
    <name type="scientific">Shrimp hemocyte iridescent virus</name>
    <dbReference type="NCBI Taxonomy" id="2039780"/>
    <lineage>
        <taxon>Viruses</taxon>
        <taxon>Varidnaviria</taxon>
        <taxon>Bamfordvirae</taxon>
        <taxon>Nucleocytoviricota</taxon>
        <taxon>Megaviricetes</taxon>
        <taxon>Pimascovirales</taxon>
        <taxon>Pimascovirales incertae sedis</taxon>
        <taxon>Iridoviridae</taxon>
        <taxon>Betairidovirinae</taxon>
        <taxon>Decapodiridovirus</taxon>
        <taxon>Decapodiridovirus litopenaeus1</taxon>
        <taxon>Decapod iridescent virus 1</taxon>
    </lineage>
</organism>
<evidence type="ECO:0000313" key="2">
    <source>
        <dbReference type="Proteomes" id="UP000297192"/>
    </source>
</evidence>
<dbReference type="RefSeq" id="YP_010084838.1">
    <property type="nucleotide sequence ID" value="NC_055165.1"/>
</dbReference>
<dbReference type="GeneID" id="65099858"/>
<dbReference type="GO" id="GO:0006351">
    <property type="term" value="P:DNA-templated transcription"/>
    <property type="evidence" value="ECO:0007669"/>
    <property type="project" value="InterPro"/>
</dbReference>
<accession>A0A291B0S4</accession>
<keyword evidence="2" id="KW-1185">Reference proteome</keyword>
<dbReference type="InterPro" id="IPR036710">
    <property type="entry name" value="RNA_pol_Rpb5_N_sf"/>
</dbReference>
<evidence type="ECO:0000313" key="1">
    <source>
        <dbReference type="EMBL" id="ATE87095.1"/>
    </source>
</evidence>
<proteinExistence type="predicted"/>
<gene>
    <name evidence="1" type="primary">86R</name>
</gene>
<protein>
    <submittedName>
        <fullName evidence="1">DNA-directed RNA polymerases II and IV subunit 5A</fullName>
    </submittedName>
</protein>
<reference evidence="1" key="1">
    <citation type="journal article" date="2017" name="Arch. Virol.">
        <title>Complete genome sequence of shrimp hemocyte iridescent virus (SHIV) isolated from white leg shrimp, Litopenaeus vannamei.</title>
        <authorList>
            <person name="Qiu L."/>
            <person name="Chen M.M."/>
            <person name="Wang R.Y."/>
            <person name="Wan X.Y."/>
            <person name="Li C."/>
            <person name="Zhang Q.L."/>
            <person name="Dong X."/>
            <person name="Yang B."/>
            <person name="Xiang J.H."/>
            <person name="Huang J."/>
        </authorList>
    </citation>
    <scope>NUCLEOTIDE SEQUENCE [LARGE SCALE GENOMIC DNA]</scope>
    <source>
        <strain evidence="1">20141215</strain>
    </source>
</reference>